<dbReference type="AlphaFoldDB" id="A0A158K9E7"/>
<comment type="similarity">
    <text evidence="1">Belongs to the TfdA dioxygenase family.</text>
</comment>
<dbReference type="PANTHER" id="PTHR30468">
    <property type="entry name" value="ALPHA-KETOGLUTARATE-DEPENDENT SULFONATE DIOXYGENASE"/>
    <property type="match status" value="1"/>
</dbReference>
<organism evidence="7 8">
    <name type="scientific">Caballeronia telluris</name>
    <dbReference type="NCBI Taxonomy" id="326475"/>
    <lineage>
        <taxon>Bacteria</taxon>
        <taxon>Pseudomonadati</taxon>
        <taxon>Pseudomonadota</taxon>
        <taxon>Betaproteobacteria</taxon>
        <taxon>Burkholderiales</taxon>
        <taxon>Burkholderiaceae</taxon>
        <taxon>Caballeronia</taxon>
    </lineage>
</organism>
<keyword evidence="3 7" id="KW-0223">Dioxygenase</keyword>
<evidence type="ECO:0000313" key="8">
    <source>
        <dbReference type="Proteomes" id="UP000054717"/>
    </source>
</evidence>
<evidence type="ECO:0000256" key="1">
    <source>
        <dbReference type="ARBA" id="ARBA00005896"/>
    </source>
</evidence>
<sequence length="282" mass="31903">MRVEQLTCSIGAELTGVSLADAVHDDGLFAEIRAALLKHRVVFLRDQEITRAEHVAFARRFGELEDHPVAGSDPEHPGLVRIYKNPDQPNDRYENAWHTDATWRAAPPFGCVLRCVECPPVGGDTVWANMVLAYENLPEHIKTQIADLRARHSIEASFGAAMPIEKRLALKAQFPDAEHPVVRTHPETGEKTLFVNAFTTHFSNYHTPARVRFGQDANPGASQLLNYLISQAYIPEHQVRWRWKPNSIAIWDNRSTQHYAVMDYPPCHRKMERAGIVGDVPY</sequence>
<reference evidence="7" key="1">
    <citation type="submission" date="2016-01" db="EMBL/GenBank/DDBJ databases">
        <authorList>
            <person name="Peeters Charlotte."/>
        </authorList>
    </citation>
    <scope>NUCLEOTIDE SEQUENCE</scope>
    <source>
        <strain evidence="7">LMG 22936</strain>
    </source>
</reference>
<dbReference type="Gene3D" id="3.60.130.10">
    <property type="entry name" value="Clavaminate synthase-like"/>
    <property type="match status" value="1"/>
</dbReference>
<feature type="domain" description="TauD/TfdA-like" evidence="6">
    <location>
        <begin position="3"/>
        <end position="274"/>
    </location>
</feature>
<dbReference type="GO" id="GO:0046872">
    <property type="term" value="F:metal ion binding"/>
    <property type="evidence" value="ECO:0007669"/>
    <property type="project" value="UniProtKB-KW"/>
</dbReference>
<dbReference type="RefSeq" id="WP_087633330.1">
    <property type="nucleotide sequence ID" value="NZ_FCNZ02000034.1"/>
</dbReference>
<protein>
    <submittedName>
        <fullName evidence="7">Taurine dioxygenase</fullName>
    </submittedName>
</protein>
<keyword evidence="2" id="KW-0479">Metal-binding</keyword>
<evidence type="ECO:0000256" key="4">
    <source>
        <dbReference type="ARBA" id="ARBA00023002"/>
    </source>
</evidence>
<evidence type="ECO:0000256" key="2">
    <source>
        <dbReference type="ARBA" id="ARBA00022723"/>
    </source>
</evidence>
<keyword evidence="5" id="KW-0408">Iron</keyword>
<dbReference type="EMBL" id="FCNZ02000034">
    <property type="protein sequence ID" value="SAL77343.1"/>
    <property type="molecule type" value="Genomic_DNA"/>
</dbReference>
<evidence type="ECO:0000256" key="3">
    <source>
        <dbReference type="ARBA" id="ARBA00022964"/>
    </source>
</evidence>
<accession>A0A158K9E7</accession>
<dbReference type="Proteomes" id="UP000054717">
    <property type="component" value="Unassembled WGS sequence"/>
</dbReference>
<name>A0A158K9E7_9BURK</name>
<dbReference type="GO" id="GO:0005737">
    <property type="term" value="C:cytoplasm"/>
    <property type="evidence" value="ECO:0007669"/>
    <property type="project" value="TreeGrafter"/>
</dbReference>
<dbReference type="STRING" id="326475.AWB66_05605"/>
<dbReference type="SUPFAM" id="SSF51197">
    <property type="entry name" value="Clavaminate synthase-like"/>
    <property type="match status" value="1"/>
</dbReference>
<dbReference type="InterPro" id="IPR051323">
    <property type="entry name" value="AtsK-like"/>
</dbReference>
<dbReference type="InterPro" id="IPR003819">
    <property type="entry name" value="TauD/TfdA-like"/>
</dbReference>
<proteinExistence type="inferred from homology"/>
<keyword evidence="4" id="KW-0560">Oxidoreductase</keyword>
<dbReference type="InterPro" id="IPR042098">
    <property type="entry name" value="TauD-like_sf"/>
</dbReference>
<dbReference type="GO" id="GO:0016706">
    <property type="term" value="F:2-oxoglutarate-dependent dioxygenase activity"/>
    <property type="evidence" value="ECO:0007669"/>
    <property type="project" value="UniProtKB-ARBA"/>
</dbReference>
<evidence type="ECO:0000259" key="6">
    <source>
        <dbReference type="Pfam" id="PF02668"/>
    </source>
</evidence>
<dbReference type="PANTHER" id="PTHR30468:SF1">
    <property type="entry name" value="ALPHA-KETOGLUTARATE-DEPENDENT SULFONATE DIOXYGENASE"/>
    <property type="match status" value="1"/>
</dbReference>
<dbReference type="Pfam" id="PF02668">
    <property type="entry name" value="TauD"/>
    <property type="match status" value="1"/>
</dbReference>
<evidence type="ECO:0000256" key="5">
    <source>
        <dbReference type="ARBA" id="ARBA00023004"/>
    </source>
</evidence>
<comment type="caution">
    <text evidence="7">The sequence shown here is derived from an EMBL/GenBank/DDBJ whole genome shotgun (WGS) entry which is preliminary data.</text>
</comment>
<gene>
    <name evidence="7" type="ORF">AWB66_05605</name>
</gene>
<evidence type="ECO:0000313" key="7">
    <source>
        <dbReference type="EMBL" id="SAL77343.1"/>
    </source>
</evidence>
<keyword evidence="8" id="KW-1185">Reference proteome</keyword>